<keyword evidence="6" id="KW-0326">Glycosidase</keyword>
<comment type="caution">
    <text evidence="6">The sequence shown here is derived from an EMBL/GenBank/DDBJ whole genome shotgun (WGS) entry which is preliminary data.</text>
</comment>
<evidence type="ECO:0000256" key="3">
    <source>
        <dbReference type="ARBA" id="ARBA00022801"/>
    </source>
</evidence>
<dbReference type="GO" id="GO:0006284">
    <property type="term" value="P:base-excision repair"/>
    <property type="evidence" value="ECO:0007669"/>
    <property type="project" value="InterPro"/>
</dbReference>
<dbReference type="AlphaFoldDB" id="A0A087BZY8"/>
<sequence>MVADSAAVPGSTSVAADLTFPDALTGTADEAARRLLGCHLIRELDGARLVVRVVEVEAYDQNDPASHTFHGKSHRNRAMFGLAGHAYIYFTYGMYHCINVTAGVDGFGSGVLLRAAEPLEGTGIIEERRGKRGPTALNGPAKLCMALGIDMDLYGHDLTRPPLRIELAGLKPGEHVDATERIGISKAVERRRRYIIEGNLYLSR</sequence>
<evidence type="ECO:0000256" key="5">
    <source>
        <dbReference type="HAMAP-Rule" id="MF_00527"/>
    </source>
</evidence>
<evidence type="ECO:0000256" key="2">
    <source>
        <dbReference type="ARBA" id="ARBA00022763"/>
    </source>
</evidence>
<dbReference type="PANTHER" id="PTHR10429">
    <property type="entry name" value="DNA-3-METHYLADENINE GLYCOSYLASE"/>
    <property type="match status" value="1"/>
</dbReference>
<name>A0A087BZY8_9BIFI</name>
<reference evidence="6 7" key="1">
    <citation type="submission" date="2014-03" db="EMBL/GenBank/DDBJ databases">
        <title>Genomics of Bifidobacteria.</title>
        <authorList>
            <person name="Ventura M."/>
            <person name="Milani C."/>
            <person name="Lugli G.A."/>
        </authorList>
    </citation>
    <scope>NUCLEOTIDE SEQUENCE [LARGE SCALE GENOMIC DNA]</scope>
    <source>
        <strain evidence="6 7">DSM 21395</strain>
    </source>
</reference>
<evidence type="ECO:0000313" key="7">
    <source>
        <dbReference type="Proteomes" id="UP000029082"/>
    </source>
</evidence>
<evidence type="ECO:0000256" key="4">
    <source>
        <dbReference type="ARBA" id="ARBA00023204"/>
    </source>
</evidence>
<proteinExistence type="inferred from homology"/>
<dbReference type="InterPro" id="IPR011034">
    <property type="entry name" value="Formyl_transferase-like_C_sf"/>
</dbReference>
<dbReference type="NCBIfam" id="TIGR00567">
    <property type="entry name" value="3mg"/>
    <property type="match status" value="1"/>
</dbReference>
<dbReference type="PANTHER" id="PTHR10429:SF0">
    <property type="entry name" value="DNA-3-METHYLADENINE GLYCOSYLASE"/>
    <property type="match status" value="1"/>
</dbReference>
<dbReference type="GeneID" id="93094612"/>
<dbReference type="GO" id="GO:0003677">
    <property type="term" value="F:DNA binding"/>
    <property type="evidence" value="ECO:0007669"/>
    <property type="project" value="InterPro"/>
</dbReference>
<dbReference type="OrthoDB" id="9794313at2"/>
<evidence type="ECO:0000256" key="1">
    <source>
        <dbReference type="ARBA" id="ARBA00009232"/>
    </source>
</evidence>
<dbReference type="InterPro" id="IPR036995">
    <property type="entry name" value="MPG_sf"/>
</dbReference>
<dbReference type="HAMAP" id="MF_00527">
    <property type="entry name" value="3MGH"/>
    <property type="match status" value="1"/>
</dbReference>
<keyword evidence="3 5" id="KW-0378">Hydrolase</keyword>
<dbReference type="EC" id="3.2.2.-" evidence="5"/>
<dbReference type="RefSeq" id="WP_051917965.1">
    <property type="nucleotide sequence ID" value="NZ_JDUO01000007.1"/>
</dbReference>
<dbReference type="CDD" id="cd00540">
    <property type="entry name" value="AAG"/>
    <property type="match status" value="1"/>
</dbReference>
<protein>
    <recommendedName>
        <fullName evidence="5">Putative 3-methyladenine DNA glycosylase</fullName>
        <ecNumber evidence="5">3.2.2.-</ecNumber>
    </recommendedName>
</protein>
<organism evidence="6 7">
    <name type="scientific">Bifidobacterium mongoliense DSM 21395</name>
    <dbReference type="NCBI Taxonomy" id="1437603"/>
    <lineage>
        <taxon>Bacteria</taxon>
        <taxon>Bacillati</taxon>
        <taxon>Actinomycetota</taxon>
        <taxon>Actinomycetes</taxon>
        <taxon>Bifidobacteriales</taxon>
        <taxon>Bifidobacteriaceae</taxon>
        <taxon>Bifidobacterium</taxon>
    </lineage>
</organism>
<dbReference type="NCBIfam" id="NF002003">
    <property type="entry name" value="PRK00802.1-3"/>
    <property type="match status" value="1"/>
</dbReference>
<dbReference type="STRING" id="1437603.GCA_000771525_01589"/>
<keyword evidence="2 5" id="KW-0227">DNA damage</keyword>
<comment type="similarity">
    <text evidence="1 5">Belongs to the DNA glycosylase MPG family.</text>
</comment>
<evidence type="ECO:0000313" key="6">
    <source>
        <dbReference type="EMBL" id="KFI76588.1"/>
    </source>
</evidence>
<dbReference type="EMBL" id="JGZE01000013">
    <property type="protein sequence ID" value="KFI76588.1"/>
    <property type="molecule type" value="Genomic_DNA"/>
</dbReference>
<keyword evidence="7" id="KW-1185">Reference proteome</keyword>
<dbReference type="eggNOG" id="COG2094">
    <property type="taxonomic scope" value="Bacteria"/>
</dbReference>
<keyword evidence="4 5" id="KW-0234">DNA repair</keyword>
<dbReference type="Gene3D" id="3.10.300.10">
    <property type="entry name" value="Methylpurine-DNA glycosylase (MPG)"/>
    <property type="match status" value="1"/>
</dbReference>
<dbReference type="Proteomes" id="UP000029082">
    <property type="component" value="Unassembled WGS sequence"/>
</dbReference>
<gene>
    <name evidence="6" type="ORF">BMON_1186</name>
</gene>
<dbReference type="InterPro" id="IPR003180">
    <property type="entry name" value="MPG"/>
</dbReference>
<dbReference type="SUPFAM" id="SSF50486">
    <property type="entry name" value="FMT C-terminal domain-like"/>
    <property type="match status" value="1"/>
</dbReference>
<accession>A0A087BZY8</accession>
<dbReference type="GO" id="GO:0003905">
    <property type="term" value="F:alkylbase DNA N-glycosylase activity"/>
    <property type="evidence" value="ECO:0007669"/>
    <property type="project" value="InterPro"/>
</dbReference>
<dbReference type="Pfam" id="PF02245">
    <property type="entry name" value="Pur_DNA_glyco"/>
    <property type="match status" value="1"/>
</dbReference>